<dbReference type="InterPro" id="IPR003500">
    <property type="entry name" value="RpiB_LacA_LacB"/>
</dbReference>
<dbReference type="RefSeq" id="WP_020073319.1">
    <property type="nucleotide sequence ID" value="NZ_JBKWRC010000001.1"/>
</dbReference>
<feature type="binding site" evidence="4">
    <location>
        <begin position="7"/>
        <end position="8"/>
    </location>
    <ligand>
        <name>D-ribulose 5-phosphate</name>
        <dbReference type="ChEBI" id="CHEBI:58121"/>
    </ligand>
</feature>
<feature type="binding site" evidence="4">
    <location>
        <position position="98"/>
    </location>
    <ligand>
        <name>D-ribulose 5-phosphate</name>
        <dbReference type="ChEBI" id="CHEBI:58121"/>
    </ligand>
</feature>
<reference evidence="5" key="1">
    <citation type="submission" date="2019-04" db="EMBL/GenBank/DDBJ databases">
        <title>Evolution of Biomass-Degrading Anaerobic Consortia Revealed by Metagenomics.</title>
        <authorList>
            <person name="Peng X."/>
        </authorList>
    </citation>
    <scope>NUCLEOTIDE SEQUENCE</scope>
    <source>
        <strain evidence="5">SIG551</strain>
    </source>
</reference>
<organism evidence="5 6">
    <name type="scientific">Faecalispora sporosphaeroides</name>
    <dbReference type="NCBI Taxonomy" id="1549"/>
    <lineage>
        <taxon>Bacteria</taxon>
        <taxon>Bacillati</taxon>
        <taxon>Bacillota</taxon>
        <taxon>Clostridia</taxon>
        <taxon>Eubacteriales</taxon>
        <taxon>Oscillospiraceae</taxon>
        <taxon>Faecalispora</taxon>
    </lineage>
</organism>
<dbReference type="PANTHER" id="PTHR30345">
    <property type="entry name" value="RIBOSE-5-PHOSPHATE ISOMERASE B"/>
    <property type="match status" value="1"/>
</dbReference>
<evidence type="ECO:0000256" key="2">
    <source>
        <dbReference type="ARBA" id="ARBA00023235"/>
    </source>
</evidence>
<dbReference type="GO" id="GO:0004751">
    <property type="term" value="F:ribose-5-phosphate isomerase activity"/>
    <property type="evidence" value="ECO:0007669"/>
    <property type="project" value="UniProtKB-EC"/>
</dbReference>
<sequence>MVVLGADHGGFCLKEAVKAYLEKNSIAYHDYGCYSEESVDYALFASKVAYDVAEGRAEKGILCCGTGIGISIAANKVKGIRAAVCTNEFCADATRRHNDANILCMGGRVIDEETAVKLTKIFLETPFEGGRHARRIAQIKEIEDGEKL</sequence>
<feature type="binding site" evidence="4">
    <location>
        <position position="108"/>
    </location>
    <ligand>
        <name>D-ribulose 5-phosphate</name>
        <dbReference type="ChEBI" id="CHEBI:58121"/>
    </ligand>
</feature>
<gene>
    <name evidence="5" type="primary">rpiB</name>
    <name evidence="5" type="ORF">E7512_03750</name>
</gene>
<dbReference type="Proteomes" id="UP000754750">
    <property type="component" value="Unassembled WGS sequence"/>
</dbReference>
<dbReference type="InterPro" id="IPR004785">
    <property type="entry name" value="RpiB"/>
</dbReference>
<dbReference type="EMBL" id="SVNY01000002">
    <property type="protein sequence ID" value="MBE6832685.1"/>
    <property type="molecule type" value="Genomic_DNA"/>
</dbReference>
<dbReference type="Pfam" id="PF02502">
    <property type="entry name" value="LacAB_rpiB"/>
    <property type="match status" value="1"/>
</dbReference>
<dbReference type="GO" id="GO:0019316">
    <property type="term" value="P:D-allose catabolic process"/>
    <property type="evidence" value="ECO:0007669"/>
    <property type="project" value="TreeGrafter"/>
</dbReference>
<evidence type="ECO:0000313" key="6">
    <source>
        <dbReference type="Proteomes" id="UP000754750"/>
    </source>
</evidence>
<keyword evidence="2 5" id="KW-0413">Isomerase</keyword>
<dbReference type="PIRSF" id="PIRSF005384">
    <property type="entry name" value="RpiB_LacA_B"/>
    <property type="match status" value="1"/>
</dbReference>
<evidence type="ECO:0000256" key="1">
    <source>
        <dbReference type="ARBA" id="ARBA00008754"/>
    </source>
</evidence>
<dbReference type="InterPro" id="IPR036569">
    <property type="entry name" value="RpiB_LacA_LacB_sf"/>
</dbReference>
<comment type="caution">
    <text evidence="5">The sequence shown here is derived from an EMBL/GenBank/DDBJ whole genome shotgun (WGS) entry which is preliminary data.</text>
</comment>
<dbReference type="Gene3D" id="3.40.1400.10">
    <property type="entry name" value="Sugar-phosphate isomerase, RpiB/LacA/LacB"/>
    <property type="match status" value="1"/>
</dbReference>
<name>A0A928KQF7_9FIRM</name>
<dbReference type="SUPFAM" id="SSF89623">
    <property type="entry name" value="Ribose/Galactose isomerase RpiB/AlsB"/>
    <property type="match status" value="1"/>
</dbReference>
<evidence type="ECO:0000256" key="4">
    <source>
        <dbReference type="PIRSR" id="PIRSR005384-2"/>
    </source>
</evidence>
<feature type="active site" description="Proton acceptor" evidence="3">
    <location>
        <position position="64"/>
    </location>
</feature>
<comment type="similarity">
    <text evidence="1">Belongs to the LacAB/RpiB family.</text>
</comment>
<proteinExistence type="inferred from homology"/>
<evidence type="ECO:0000313" key="5">
    <source>
        <dbReference type="EMBL" id="MBE6832685.1"/>
    </source>
</evidence>
<dbReference type="EC" id="5.3.1.6" evidence="5"/>
<dbReference type="NCBIfam" id="NF004051">
    <property type="entry name" value="PRK05571.1"/>
    <property type="match status" value="1"/>
</dbReference>
<dbReference type="PANTHER" id="PTHR30345:SF0">
    <property type="entry name" value="DNA DAMAGE-REPAIR_TOLERATION PROTEIN DRT102"/>
    <property type="match status" value="1"/>
</dbReference>
<feature type="binding site" evidence="4">
    <location>
        <begin position="65"/>
        <end position="69"/>
    </location>
    <ligand>
        <name>D-ribulose 5-phosphate</name>
        <dbReference type="ChEBI" id="CHEBI:58121"/>
    </ligand>
</feature>
<accession>A0A928KQF7</accession>
<feature type="binding site" evidence="4">
    <location>
        <position position="135"/>
    </location>
    <ligand>
        <name>D-ribulose 5-phosphate</name>
        <dbReference type="ChEBI" id="CHEBI:58121"/>
    </ligand>
</feature>
<feature type="binding site" evidence="4">
    <location>
        <position position="131"/>
    </location>
    <ligand>
        <name>D-ribulose 5-phosphate</name>
        <dbReference type="ChEBI" id="CHEBI:58121"/>
    </ligand>
</feature>
<dbReference type="AlphaFoldDB" id="A0A928KQF7"/>
<feature type="active site" description="Proton donor" evidence="3">
    <location>
        <position position="97"/>
    </location>
</feature>
<evidence type="ECO:0000256" key="3">
    <source>
        <dbReference type="PIRSR" id="PIRSR005384-1"/>
    </source>
</evidence>
<protein>
    <submittedName>
        <fullName evidence="5">Ribose 5-phosphate isomerase B</fullName>
        <ecNumber evidence="5">5.3.1.6</ecNumber>
    </submittedName>
</protein>
<dbReference type="GO" id="GO:0009052">
    <property type="term" value="P:pentose-phosphate shunt, non-oxidative branch"/>
    <property type="evidence" value="ECO:0007669"/>
    <property type="project" value="TreeGrafter"/>
</dbReference>
<dbReference type="NCBIfam" id="TIGR00689">
    <property type="entry name" value="rpiB_lacA_lacB"/>
    <property type="match status" value="1"/>
</dbReference>
<dbReference type="NCBIfam" id="TIGR01120">
    <property type="entry name" value="rpiB"/>
    <property type="match status" value="1"/>
</dbReference>